<dbReference type="EMBL" id="JAGTJS010000012">
    <property type="protein sequence ID" value="KAH7250854.1"/>
    <property type="molecule type" value="Genomic_DNA"/>
</dbReference>
<dbReference type="AlphaFoldDB" id="A0A9P9H684"/>
<sequence>MVDQVVWSKSSLPQLPGETVDVKDIYVKDEGTVTLLGAKGEHVAIKSDIGEVVEVVVPGIFASRGQHRYRRQSLRQVVASQGEVLKGHKFVEKHNKVSETAELLYQTSHS</sequence>
<name>A0A9P9H684_FUSSL</name>
<organism evidence="1 2">
    <name type="scientific">Fusarium solani</name>
    <name type="common">Filamentous fungus</name>
    <dbReference type="NCBI Taxonomy" id="169388"/>
    <lineage>
        <taxon>Eukaryota</taxon>
        <taxon>Fungi</taxon>
        <taxon>Dikarya</taxon>
        <taxon>Ascomycota</taxon>
        <taxon>Pezizomycotina</taxon>
        <taxon>Sordariomycetes</taxon>
        <taxon>Hypocreomycetidae</taxon>
        <taxon>Hypocreales</taxon>
        <taxon>Nectriaceae</taxon>
        <taxon>Fusarium</taxon>
        <taxon>Fusarium solani species complex</taxon>
    </lineage>
</organism>
<protein>
    <submittedName>
        <fullName evidence="1">Uncharacterized protein</fullName>
    </submittedName>
</protein>
<evidence type="ECO:0000313" key="2">
    <source>
        <dbReference type="Proteomes" id="UP000736672"/>
    </source>
</evidence>
<keyword evidence="2" id="KW-1185">Reference proteome</keyword>
<dbReference type="OrthoDB" id="28092at2759"/>
<reference evidence="1" key="1">
    <citation type="journal article" date="2021" name="Nat. Commun.">
        <title>Genetic determinants of endophytism in the Arabidopsis root mycobiome.</title>
        <authorList>
            <person name="Mesny F."/>
            <person name="Miyauchi S."/>
            <person name="Thiergart T."/>
            <person name="Pickel B."/>
            <person name="Atanasova L."/>
            <person name="Karlsson M."/>
            <person name="Huettel B."/>
            <person name="Barry K.W."/>
            <person name="Haridas S."/>
            <person name="Chen C."/>
            <person name="Bauer D."/>
            <person name="Andreopoulos W."/>
            <person name="Pangilinan J."/>
            <person name="LaButti K."/>
            <person name="Riley R."/>
            <person name="Lipzen A."/>
            <person name="Clum A."/>
            <person name="Drula E."/>
            <person name="Henrissat B."/>
            <person name="Kohler A."/>
            <person name="Grigoriev I.V."/>
            <person name="Martin F.M."/>
            <person name="Hacquard S."/>
        </authorList>
    </citation>
    <scope>NUCLEOTIDE SEQUENCE</scope>
    <source>
        <strain evidence="1">FSSC 5 MPI-SDFR-AT-0091</strain>
    </source>
</reference>
<comment type="caution">
    <text evidence="1">The sequence shown here is derived from an EMBL/GenBank/DDBJ whole genome shotgun (WGS) entry which is preliminary data.</text>
</comment>
<gene>
    <name evidence="1" type="ORF">B0J15DRAFT_467718</name>
</gene>
<proteinExistence type="predicted"/>
<evidence type="ECO:0000313" key="1">
    <source>
        <dbReference type="EMBL" id="KAH7250854.1"/>
    </source>
</evidence>
<dbReference type="Proteomes" id="UP000736672">
    <property type="component" value="Unassembled WGS sequence"/>
</dbReference>
<accession>A0A9P9H684</accession>